<evidence type="ECO:0000313" key="3">
    <source>
        <dbReference type="EMBL" id="KIM73850.1"/>
    </source>
</evidence>
<dbReference type="InterPro" id="IPR050561">
    <property type="entry name" value="PTP"/>
</dbReference>
<reference evidence="3 4" key="1">
    <citation type="submission" date="2014-04" db="EMBL/GenBank/DDBJ databases">
        <authorList>
            <consortium name="DOE Joint Genome Institute"/>
            <person name="Kuo A."/>
            <person name="Tarkka M."/>
            <person name="Buscot F."/>
            <person name="Kohler A."/>
            <person name="Nagy L.G."/>
            <person name="Floudas D."/>
            <person name="Copeland A."/>
            <person name="Barry K.W."/>
            <person name="Cichocki N."/>
            <person name="Veneault-Fourrey C."/>
            <person name="LaButti K."/>
            <person name="Lindquist E.A."/>
            <person name="Lipzen A."/>
            <person name="Lundell T."/>
            <person name="Morin E."/>
            <person name="Murat C."/>
            <person name="Sun H."/>
            <person name="Tunlid A."/>
            <person name="Henrissat B."/>
            <person name="Grigoriev I.V."/>
            <person name="Hibbett D.S."/>
            <person name="Martin F."/>
            <person name="Nordberg H.P."/>
            <person name="Cantor M.N."/>
            <person name="Hua S.X."/>
        </authorList>
    </citation>
    <scope>NUCLEOTIDE SEQUENCE [LARGE SCALE GENOMIC DNA]</scope>
    <source>
        <strain evidence="3 4">F 1598</strain>
    </source>
</reference>
<dbReference type="EMBL" id="KN833072">
    <property type="protein sequence ID" value="KIM73850.1"/>
    <property type="molecule type" value="Genomic_DNA"/>
</dbReference>
<dbReference type="HOGENOM" id="CLU_019420_1_0_1"/>
<dbReference type="Proteomes" id="UP000054166">
    <property type="component" value="Unassembled WGS sequence"/>
</dbReference>
<dbReference type="OrthoDB" id="266663at2759"/>
<evidence type="ECO:0000313" key="4">
    <source>
        <dbReference type="Proteomes" id="UP000054166"/>
    </source>
</evidence>
<dbReference type="PROSITE" id="PS50056">
    <property type="entry name" value="TYR_PHOSPHATASE_2"/>
    <property type="match status" value="1"/>
</dbReference>
<evidence type="ECO:0000256" key="1">
    <source>
        <dbReference type="ARBA" id="ARBA00022801"/>
    </source>
</evidence>
<dbReference type="InterPro" id="IPR029021">
    <property type="entry name" value="Prot-tyrosine_phosphatase-like"/>
</dbReference>
<dbReference type="STRING" id="765440.A0A0C3EMN0"/>
<dbReference type="Pfam" id="PF22784">
    <property type="entry name" value="PTP-SAK"/>
    <property type="match status" value="1"/>
</dbReference>
<keyword evidence="1" id="KW-0378">Hydrolase</keyword>
<dbReference type="InterPro" id="IPR057023">
    <property type="entry name" value="PTP-SAK"/>
</dbReference>
<dbReference type="PANTHER" id="PTHR23339">
    <property type="entry name" value="TYROSINE SPECIFIC PROTEIN PHOSPHATASE AND DUAL SPECIFICITY PROTEIN PHOSPHATASE"/>
    <property type="match status" value="1"/>
</dbReference>
<dbReference type="GO" id="GO:0016791">
    <property type="term" value="F:phosphatase activity"/>
    <property type="evidence" value="ECO:0007669"/>
    <property type="project" value="UniProtKB-ARBA"/>
</dbReference>
<name>A0A0C3EMN0_PILCF</name>
<dbReference type="AlphaFoldDB" id="A0A0C3EMN0"/>
<protein>
    <recommendedName>
        <fullName evidence="2">Tyrosine specific protein phosphatases domain-containing protein</fullName>
    </recommendedName>
</protein>
<evidence type="ECO:0000259" key="2">
    <source>
        <dbReference type="PROSITE" id="PS50056"/>
    </source>
</evidence>
<gene>
    <name evidence="3" type="ORF">PILCRDRAFT_828743</name>
</gene>
<reference evidence="4" key="2">
    <citation type="submission" date="2015-01" db="EMBL/GenBank/DDBJ databases">
        <title>Evolutionary Origins and Diversification of the Mycorrhizal Mutualists.</title>
        <authorList>
            <consortium name="DOE Joint Genome Institute"/>
            <consortium name="Mycorrhizal Genomics Consortium"/>
            <person name="Kohler A."/>
            <person name="Kuo A."/>
            <person name="Nagy L.G."/>
            <person name="Floudas D."/>
            <person name="Copeland A."/>
            <person name="Barry K.W."/>
            <person name="Cichocki N."/>
            <person name="Veneault-Fourrey C."/>
            <person name="LaButti K."/>
            <person name="Lindquist E.A."/>
            <person name="Lipzen A."/>
            <person name="Lundell T."/>
            <person name="Morin E."/>
            <person name="Murat C."/>
            <person name="Riley R."/>
            <person name="Ohm R."/>
            <person name="Sun H."/>
            <person name="Tunlid A."/>
            <person name="Henrissat B."/>
            <person name="Grigoriev I.V."/>
            <person name="Hibbett D.S."/>
            <person name="Martin F."/>
        </authorList>
    </citation>
    <scope>NUCLEOTIDE SEQUENCE [LARGE SCALE GENOMIC DNA]</scope>
    <source>
        <strain evidence="4">F 1598</strain>
    </source>
</reference>
<dbReference type="InterPro" id="IPR000387">
    <property type="entry name" value="Tyr_Pase_dom"/>
</dbReference>
<keyword evidence="4" id="KW-1185">Reference proteome</keyword>
<dbReference type="SUPFAM" id="SSF52799">
    <property type="entry name" value="(Phosphotyrosine protein) phosphatases II"/>
    <property type="match status" value="1"/>
</dbReference>
<dbReference type="Gene3D" id="3.90.190.10">
    <property type="entry name" value="Protein tyrosine phosphatase superfamily"/>
    <property type="match status" value="1"/>
</dbReference>
<proteinExistence type="predicted"/>
<dbReference type="InParanoid" id="A0A0C3EMN0"/>
<sequence>MSLVETFPFPHPHQIAAKDGVVTPRGVSVTFAPPPTLGRLTSLEERWAAQLAHLASQHQNSEYNRIKFGPQGCPMVYVPLSIQMPGYVKDLYNRQALCANRQAWWPCRGSSTEKMGEPLIVLGPCGAPTQSTVNLQQEISAAIAAPLSSVPTTPSPQSSFRQAVKTSDTHPINVSTIIPFELLPIISSHLTLPRRPFPVMFEISPLYTIDRITACSHIPPSSSPPSFSSSPIPDSRSQFVHIRNPSSISEALQAAINSGIAAAASGMVAPANGYPWTEHTFKKPIIERAYSMPTIASWDEVKNPNDESKGASQILHKTPVQPPIYVQPNVVSKPTSFMLGNLYLSSCPGKKVRLNGPVKGRSTVCRNLDTDLKRMKDLGVRCVVCCLDDEELEFLGASWSEYSRAAEEVGLDVLRIPIPEGFAPLTPLVLDTHLSKLIKTYTQKGIPILVHCRGGVGRAGLVACCWALKLGLCGWIETGASPPGMVRRDTLQLVERMIGTIRRRRSAKAIETFEQVKFLVDYVEFLRERPVEGEVFGSWRHGRSK</sequence>
<feature type="domain" description="Tyrosine specific protein phosphatases" evidence="2">
    <location>
        <begin position="432"/>
        <end position="505"/>
    </location>
</feature>
<organism evidence="3 4">
    <name type="scientific">Piloderma croceum (strain F 1598)</name>
    <dbReference type="NCBI Taxonomy" id="765440"/>
    <lineage>
        <taxon>Eukaryota</taxon>
        <taxon>Fungi</taxon>
        <taxon>Dikarya</taxon>
        <taxon>Basidiomycota</taxon>
        <taxon>Agaricomycotina</taxon>
        <taxon>Agaricomycetes</taxon>
        <taxon>Agaricomycetidae</taxon>
        <taxon>Atheliales</taxon>
        <taxon>Atheliaceae</taxon>
        <taxon>Piloderma</taxon>
    </lineage>
</organism>
<accession>A0A0C3EMN0</accession>